<dbReference type="FunFam" id="2.40.70.10:FF:000031">
    <property type="entry name" value="Aspartyl protease AED1"/>
    <property type="match status" value="1"/>
</dbReference>
<evidence type="ECO:0000256" key="1">
    <source>
        <dbReference type="ARBA" id="ARBA00007447"/>
    </source>
</evidence>
<evidence type="ECO:0000256" key="3">
    <source>
        <dbReference type="ARBA" id="ARBA00022729"/>
    </source>
</evidence>
<comment type="caution">
    <text evidence="8">The sequence shown here is derived from an EMBL/GenBank/DDBJ whole genome shotgun (WGS) entry which is preliminary data.</text>
</comment>
<dbReference type="PROSITE" id="PS00141">
    <property type="entry name" value="ASP_PROTEASE"/>
    <property type="match status" value="2"/>
</dbReference>
<dbReference type="Pfam" id="PF14541">
    <property type="entry name" value="TAXi_C"/>
    <property type="match status" value="2"/>
</dbReference>
<dbReference type="PROSITE" id="PS51767">
    <property type="entry name" value="PEPTIDASE_A1"/>
    <property type="match status" value="2"/>
</dbReference>
<dbReference type="InterPro" id="IPR033121">
    <property type="entry name" value="PEPTIDASE_A1"/>
</dbReference>
<dbReference type="FunFam" id="2.40.70.10:FF:000013">
    <property type="entry name" value="Aspartyl protease AED1"/>
    <property type="match status" value="1"/>
</dbReference>
<dbReference type="PANTHER" id="PTHR13683:SF750">
    <property type="entry name" value="ASPARTYL PROTEASE AED1"/>
    <property type="match status" value="1"/>
</dbReference>
<dbReference type="InterPro" id="IPR021109">
    <property type="entry name" value="Peptidase_aspartic_dom_sf"/>
</dbReference>
<gene>
    <name evidence="8" type="ORF">IEQ34_015251</name>
</gene>
<dbReference type="GO" id="GO:0004190">
    <property type="term" value="F:aspartic-type endopeptidase activity"/>
    <property type="evidence" value="ECO:0007669"/>
    <property type="project" value="UniProtKB-KW"/>
</dbReference>
<dbReference type="Gene3D" id="2.40.70.10">
    <property type="entry name" value="Acid Proteases"/>
    <property type="match status" value="4"/>
</dbReference>
<dbReference type="FunFam" id="2.40.70.10:FF:000021">
    <property type="entry name" value="Aspartyl protease AED1"/>
    <property type="match status" value="1"/>
</dbReference>
<protein>
    <recommendedName>
        <fullName evidence="7">Peptidase A1 domain-containing protein</fullName>
    </recommendedName>
</protein>
<organism evidence="8 9">
    <name type="scientific">Dendrobium chrysotoxum</name>
    <name type="common">Orchid</name>
    <dbReference type="NCBI Taxonomy" id="161865"/>
    <lineage>
        <taxon>Eukaryota</taxon>
        <taxon>Viridiplantae</taxon>
        <taxon>Streptophyta</taxon>
        <taxon>Embryophyta</taxon>
        <taxon>Tracheophyta</taxon>
        <taxon>Spermatophyta</taxon>
        <taxon>Magnoliopsida</taxon>
        <taxon>Liliopsida</taxon>
        <taxon>Asparagales</taxon>
        <taxon>Orchidaceae</taxon>
        <taxon>Epidendroideae</taxon>
        <taxon>Malaxideae</taxon>
        <taxon>Dendrobiinae</taxon>
        <taxon>Dendrobium</taxon>
    </lineage>
</organism>
<dbReference type="InterPro" id="IPR001461">
    <property type="entry name" value="Aspartic_peptidase_A1"/>
</dbReference>
<dbReference type="SUPFAM" id="SSF50630">
    <property type="entry name" value="Acid proteases"/>
    <property type="match status" value="2"/>
</dbReference>
<dbReference type="PANTHER" id="PTHR13683">
    <property type="entry name" value="ASPARTYL PROTEASES"/>
    <property type="match status" value="1"/>
</dbReference>
<evidence type="ECO:0000313" key="8">
    <source>
        <dbReference type="EMBL" id="KAH0455219.1"/>
    </source>
</evidence>
<dbReference type="InterPro" id="IPR001969">
    <property type="entry name" value="Aspartic_peptidase_AS"/>
</dbReference>
<accession>A0AAV7G059</accession>
<dbReference type="InterPro" id="IPR032799">
    <property type="entry name" value="TAXi_C"/>
</dbReference>
<evidence type="ECO:0000256" key="6">
    <source>
        <dbReference type="ARBA" id="ARBA00023157"/>
    </source>
</evidence>
<evidence type="ECO:0000259" key="7">
    <source>
        <dbReference type="PROSITE" id="PS51767"/>
    </source>
</evidence>
<keyword evidence="3" id="KW-0732">Signal</keyword>
<dbReference type="GO" id="GO:0006508">
    <property type="term" value="P:proteolysis"/>
    <property type="evidence" value="ECO:0007669"/>
    <property type="project" value="UniProtKB-KW"/>
</dbReference>
<evidence type="ECO:0000256" key="2">
    <source>
        <dbReference type="ARBA" id="ARBA00022670"/>
    </source>
</evidence>
<sequence length="979" mass="108413">MASIIVDSLPSSASIVVDRHSYSSASIVVDSPFSSAVHRSSQAPGSDTKLMCYTFKFSKVQLRNSIHMATSSSLLSCYTLLNIFFFLLLIEKNSLVSAQGLQGEYHFIDVESLLPSKSCSMPDKGMSPFMRILVDQCGTCSPLVCKDKLSLEDKYHQILKQDQARVDYINRLDATNSACFNPLGGSLFATVPIEEGVIVGSHNFIVTIYLGTPPMPYSVIFDTGSDLTWIQCIPYDKCYPQKHPIYNPFESSTYASISCSSNYCTQLNIYGCSWTGKCIYQVRYHDGSQSQGYLVQDTLRFSSNIIKKFRYGCGHNNDLKVSNADGLLGFGRGPASIITQTAQSYDLVFSYCLPSKSDKIGYLALDKNPTHVQYTPMITSQRRPSFYFVNLISISIGREWLALSPSLFGAPGAMLAFGRKAMLDSRTVISRLPPITYSGIRCIFRKAMANYPRAPSWSILDTCYNFTNYSKVKVSVPKISFKFEGEVIINLDISGTLFGPSKSQQCLAFAGNEYDSDLVIIEKNSLVSRRGLPGENNLIDVESLLPSKSCSIPDKGMSPSMLILVDQCGPCSPLTCKDKLSLEDKYHQILKQDQARVDYINRLDATNSAGFNPLGGSLFATIPMEEGVIVGSHNFIVIIYLGTPPMPYSVIFDTGSDLTWIQCIPCDKCYPQNHPIYNPFESSTYAGISCFSNYCTQLNKYGCSWTNNCLYQVRYNDGSQSQGYLVQDTLRFSPNIIEKFRYGCGHNNSLKVSNADGLLGFGPGPASIITQTAQSYDLVFSYCLPSKSSIIGYLALGKYPTHVQYTPMITSQTRPSFYFVNLISISIGREWLALSPSVFGAPGTMLASGRKAMLDSRTVISRLPPITYSSIRSIFREDMANYPRAPSWSILDTCYNFTNYSKVKLSVPKISFKFEGEVIINLDISGTLFGPSKSQQCLAFSANKYDSDLVIIGNVQQRTFNIVHDINNFRIGFGANGCS</sequence>
<dbReference type="Pfam" id="PF14543">
    <property type="entry name" value="TAXi_N"/>
    <property type="match status" value="2"/>
</dbReference>
<proteinExistence type="inferred from homology"/>
<keyword evidence="9" id="KW-1185">Reference proteome</keyword>
<reference evidence="8 9" key="1">
    <citation type="journal article" date="2021" name="Hortic Res">
        <title>Chromosome-scale assembly of the Dendrobium chrysotoxum genome enhances the understanding of orchid evolution.</title>
        <authorList>
            <person name="Zhang Y."/>
            <person name="Zhang G.Q."/>
            <person name="Zhang D."/>
            <person name="Liu X.D."/>
            <person name="Xu X.Y."/>
            <person name="Sun W.H."/>
            <person name="Yu X."/>
            <person name="Zhu X."/>
            <person name="Wang Z.W."/>
            <person name="Zhao X."/>
            <person name="Zhong W.Y."/>
            <person name="Chen H."/>
            <person name="Yin W.L."/>
            <person name="Huang T."/>
            <person name="Niu S.C."/>
            <person name="Liu Z.J."/>
        </authorList>
    </citation>
    <scope>NUCLEOTIDE SEQUENCE [LARGE SCALE GENOMIC DNA]</scope>
    <source>
        <strain evidence="8">Lindl</strain>
    </source>
</reference>
<dbReference type="EMBL" id="JAGFBR010000014">
    <property type="protein sequence ID" value="KAH0455219.1"/>
    <property type="molecule type" value="Genomic_DNA"/>
</dbReference>
<dbReference type="AlphaFoldDB" id="A0AAV7G059"/>
<evidence type="ECO:0000256" key="5">
    <source>
        <dbReference type="ARBA" id="ARBA00022801"/>
    </source>
</evidence>
<feature type="domain" description="Peptidase A1" evidence="7">
    <location>
        <begin position="635"/>
        <end position="974"/>
    </location>
</feature>
<comment type="similarity">
    <text evidence="1">Belongs to the peptidase A1 family.</text>
</comment>
<dbReference type="Proteomes" id="UP000775213">
    <property type="component" value="Unassembled WGS sequence"/>
</dbReference>
<dbReference type="InterPro" id="IPR032861">
    <property type="entry name" value="TAXi_N"/>
</dbReference>
<name>A0AAV7G059_DENCH</name>
<keyword evidence="2" id="KW-0645">Protease</keyword>
<keyword evidence="6" id="KW-1015">Disulfide bond</keyword>
<evidence type="ECO:0000313" key="9">
    <source>
        <dbReference type="Proteomes" id="UP000775213"/>
    </source>
</evidence>
<keyword evidence="5" id="KW-0378">Hydrolase</keyword>
<keyword evidence="4" id="KW-0064">Aspartyl protease</keyword>
<evidence type="ECO:0000256" key="4">
    <source>
        <dbReference type="ARBA" id="ARBA00022750"/>
    </source>
</evidence>
<feature type="domain" description="Peptidase A1" evidence="7">
    <location>
        <begin position="204"/>
        <end position="542"/>
    </location>
</feature>